<dbReference type="InterPro" id="IPR008979">
    <property type="entry name" value="Galactose-bd-like_sf"/>
</dbReference>
<evidence type="ECO:0000256" key="3">
    <source>
        <dbReference type="ARBA" id="ARBA00023295"/>
    </source>
</evidence>
<gene>
    <name evidence="10" type="ORF">JOD49_002475</name>
</gene>
<reference evidence="10 11" key="1">
    <citation type="submission" date="2021-01" db="EMBL/GenBank/DDBJ databases">
        <title>Sequencing the genomes of 1000 actinobacteria strains.</title>
        <authorList>
            <person name="Klenk H.-P."/>
        </authorList>
    </citation>
    <scope>NUCLEOTIDE SEQUENCE [LARGE SCALE GENOMIC DNA]</scope>
    <source>
        <strain evidence="10 11">DSM 46000</strain>
    </source>
</reference>
<feature type="domain" description="Glycoside hydrolase 35 catalytic" evidence="7">
    <location>
        <begin position="36"/>
        <end position="350"/>
    </location>
</feature>
<dbReference type="Pfam" id="PF21317">
    <property type="entry name" value="BetaGal_ABD_1"/>
    <property type="match status" value="1"/>
</dbReference>
<dbReference type="PIRSF" id="PIRSF006336">
    <property type="entry name" value="B-gal"/>
    <property type="match status" value="1"/>
</dbReference>
<dbReference type="InterPro" id="IPR017853">
    <property type="entry name" value="GH"/>
</dbReference>
<evidence type="ECO:0000256" key="2">
    <source>
        <dbReference type="ARBA" id="ARBA00022801"/>
    </source>
</evidence>
<evidence type="ECO:0000313" key="11">
    <source>
        <dbReference type="Proteomes" id="UP000698059"/>
    </source>
</evidence>
<dbReference type="Proteomes" id="UP000698059">
    <property type="component" value="Unassembled WGS sequence"/>
</dbReference>
<dbReference type="EC" id="3.2.1.23" evidence="4"/>
<dbReference type="InterPro" id="IPR001944">
    <property type="entry name" value="Glycoside_Hdrlase_35"/>
</dbReference>
<comment type="caution">
    <text evidence="10">The sequence shown here is derived from an EMBL/GenBank/DDBJ whole genome shotgun (WGS) entry which is preliminary data.</text>
</comment>
<keyword evidence="3 4" id="KW-0326">Glycosidase</keyword>
<dbReference type="InterPro" id="IPR048913">
    <property type="entry name" value="BetaGal_gal-bd"/>
</dbReference>
<feature type="region of interest" description="Disordered" evidence="6">
    <location>
        <begin position="1"/>
        <end position="25"/>
    </location>
</feature>
<dbReference type="InterPro" id="IPR019801">
    <property type="entry name" value="Glyco_hydro_35_CS"/>
</dbReference>
<dbReference type="EMBL" id="JAFBBO010000001">
    <property type="protein sequence ID" value="MBM7479555.1"/>
    <property type="molecule type" value="Genomic_DNA"/>
</dbReference>
<keyword evidence="11" id="KW-1185">Reference proteome</keyword>
<dbReference type="PROSITE" id="PS01182">
    <property type="entry name" value="GLYCOSYL_HYDROL_F35"/>
    <property type="match status" value="1"/>
</dbReference>
<dbReference type="InterPro" id="IPR031330">
    <property type="entry name" value="Gly_Hdrlase_35_cat"/>
</dbReference>
<comment type="catalytic activity">
    <reaction evidence="4">
        <text>Hydrolysis of terminal non-reducing beta-D-galactose residues in beta-D-galactosides.</text>
        <dbReference type="EC" id="3.2.1.23"/>
    </reaction>
</comment>
<comment type="similarity">
    <text evidence="1 5">Belongs to the glycosyl hydrolase 35 family.</text>
</comment>
<feature type="domain" description="Beta-galactosidase 1-like first all-beta" evidence="8">
    <location>
        <begin position="399"/>
        <end position="509"/>
    </location>
</feature>
<dbReference type="SUPFAM" id="SSF49785">
    <property type="entry name" value="Galactose-binding domain-like"/>
    <property type="match status" value="1"/>
</dbReference>
<dbReference type="Pfam" id="PF21467">
    <property type="entry name" value="BetaGal_gal-bd"/>
    <property type="match status" value="1"/>
</dbReference>
<dbReference type="InterPro" id="IPR026283">
    <property type="entry name" value="B-gal_1-like"/>
</dbReference>
<protein>
    <recommendedName>
        <fullName evidence="4">Beta-galactosidase</fullName>
        <ecNumber evidence="4">3.2.1.23</ecNumber>
    </recommendedName>
</protein>
<dbReference type="InterPro" id="IPR048912">
    <property type="entry name" value="BetaGal1-like_ABD1"/>
</dbReference>
<evidence type="ECO:0000259" key="8">
    <source>
        <dbReference type="Pfam" id="PF21317"/>
    </source>
</evidence>
<proteinExistence type="inferred from homology"/>
<evidence type="ECO:0000313" key="10">
    <source>
        <dbReference type="EMBL" id="MBM7479555.1"/>
    </source>
</evidence>
<evidence type="ECO:0000256" key="6">
    <source>
        <dbReference type="SAM" id="MobiDB-lite"/>
    </source>
</evidence>
<dbReference type="Gene3D" id="3.20.20.80">
    <property type="entry name" value="Glycosidases"/>
    <property type="match status" value="1"/>
</dbReference>
<feature type="domain" description="Beta-galactosidase galactose-binding" evidence="9">
    <location>
        <begin position="552"/>
        <end position="606"/>
    </location>
</feature>
<evidence type="ECO:0000256" key="1">
    <source>
        <dbReference type="ARBA" id="ARBA00009809"/>
    </source>
</evidence>
<dbReference type="Gene3D" id="2.60.120.260">
    <property type="entry name" value="Galactose-binding domain-like"/>
    <property type="match status" value="2"/>
</dbReference>
<evidence type="ECO:0000256" key="5">
    <source>
        <dbReference type="RuleBase" id="RU003679"/>
    </source>
</evidence>
<evidence type="ECO:0000259" key="7">
    <source>
        <dbReference type="Pfam" id="PF01301"/>
    </source>
</evidence>
<dbReference type="PRINTS" id="PR00742">
    <property type="entry name" value="GLHYDRLASE35"/>
</dbReference>
<name>A0ABS2LGK7_9CELL</name>
<evidence type="ECO:0000256" key="4">
    <source>
        <dbReference type="RuleBase" id="RU000675"/>
    </source>
</evidence>
<dbReference type="GO" id="GO:0004565">
    <property type="term" value="F:beta-galactosidase activity"/>
    <property type="evidence" value="ECO:0007669"/>
    <property type="project" value="UniProtKB-EC"/>
</dbReference>
<evidence type="ECO:0000259" key="9">
    <source>
        <dbReference type="Pfam" id="PF21467"/>
    </source>
</evidence>
<dbReference type="Pfam" id="PF01301">
    <property type="entry name" value="Glyco_hydro_35"/>
    <property type="match status" value="1"/>
</dbReference>
<dbReference type="PANTHER" id="PTHR23421">
    <property type="entry name" value="BETA-GALACTOSIDASE RELATED"/>
    <property type="match status" value="1"/>
</dbReference>
<dbReference type="SUPFAM" id="SSF51445">
    <property type="entry name" value="(Trans)glycosidases"/>
    <property type="match status" value="1"/>
</dbReference>
<accession>A0ABS2LGK7</accession>
<keyword evidence="2 4" id="KW-0378">Hydrolase</keyword>
<dbReference type="RefSeq" id="WP_307822525.1">
    <property type="nucleotide sequence ID" value="NZ_BAAAVF010000014.1"/>
</dbReference>
<organism evidence="10 11">
    <name type="scientific">Oerskovia jenensis</name>
    <dbReference type="NCBI Taxonomy" id="162169"/>
    <lineage>
        <taxon>Bacteria</taxon>
        <taxon>Bacillati</taxon>
        <taxon>Actinomycetota</taxon>
        <taxon>Actinomycetes</taxon>
        <taxon>Micrococcales</taxon>
        <taxon>Cellulomonadaceae</taxon>
        <taxon>Oerskovia</taxon>
    </lineage>
</organism>
<sequence>MNQQHPAGQAQRPVGGPTLRADGATTPRLCADGSTLLRDGAPHRLLSGSIHYFRVHPDQWEDRLLRLRAMGLNTVDTYVPWNWHEAERGTFDFTGWRDVERFVGLAGDLGLDVVVRPGPYICAEWDNGGLPAWLTATPGIRLRCSDETFLAAVAAWFDELVPRLAALQASQGGPVVAVQVENEYGSFGDDHAYMAWVRDALAARGIDELLFTADGPTDLMLDGGTLPGVLAAATFGSRPGQALDKLTARRGEQPFVCAEFWNGWFDHWGDPHHVRGADSAAADVRELLDLGGSVSLYMAHGGTNFGLTAGANHDGTRLQPTVTSYDSDAAVAEDGTVTAKFFALRKVLSEYRGDVGDTQDDRWIQPPVRLPARALPPVAARPLLPALRVLGAETSASSPLTFEQLGQNAGLVLHTATPILPPGASTLSILGLHDRATVYVDGHEVGVLERETSHRGLTVVGRGVPVRLEILVENLGRINYGPRLGEHKGILGDVLVERRIVHGWTSRSLPLDLLPVDGLWAGGATGEPADDDADAADSDRADAVGPQGVIARTTLDVEEPADAFLTLPGWTKGFVWVNDVLLGRYWERGPQHTLYVPAPLLRAGSNTVTVLELHEVGSDLELTDEAVLGEPEEYVEEL</sequence>